<keyword evidence="3" id="KW-0808">Transferase</keyword>
<dbReference type="SMART" id="SM00220">
    <property type="entry name" value="S_TKc"/>
    <property type="match status" value="1"/>
</dbReference>
<sequence>MQVYKYYRYKNFVYILMECCPSEFYSHNTKKISLNSDQLKKYCYEILCAIKMFHDRGISHTDLKPSNFMIDQNGKVKLCQASIASLYERDIQQIDYRDFMLFMSPEVLKRKAYDPMKADIWAVGITFYYIFLHIHPFFADNFKTLIKLVNDGIFPIFAIKDPQFRDVINRCLDYCEETRASVDELLNMPYFASFAITKKPIRERQVAARSHSAIVQNKMLQKLSEISKSRISRVPLTRRLAKTIRCKKD</sequence>
<dbReference type="VEuPathDB" id="TrichDB:TVAGG3_0253520"/>
<dbReference type="Pfam" id="PF00069">
    <property type="entry name" value="Pkinase"/>
    <property type="match status" value="1"/>
</dbReference>
<dbReference type="SMR" id="A2FXD2"/>
<dbReference type="GO" id="GO:0005524">
    <property type="term" value="F:ATP binding"/>
    <property type="evidence" value="ECO:0007669"/>
    <property type="project" value="InterPro"/>
</dbReference>
<dbReference type="RefSeq" id="XP_001303367.1">
    <property type="nucleotide sequence ID" value="XM_001303366.1"/>
</dbReference>
<dbReference type="VEuPathDB" id="TrichDB:TVAG_305000"/>
<evidence type="ECO:0000259" key="2">
    <source>
        <dbReference type="PROSITE" id="PS50011"/>
    </source>
</evidence>
<dbReference type="InterPro" id="IPR008271">
    <property type="entry name" value="Ser/Thr_kinase_AS"/>
</dbReference>
<dbReference type="Proteomes" id="UP000001542">
    <property type="component" value="Unassembled WGS sequence"/>
</dbReference>
<dbReference type="PANTHER" id="PTHR24362:SF309">
    <property type="entry name" value="PROTEIN KINASE DOMAIN-CONTAINING PROTEIN"/>
    <property type="match status" value="1"/>
</dbReference>
<dbReference type="KEGG" id="tva:4748122"/>
<keyword evidence="1" id="KW-1133">Transmembrane helix</keyword>
<protein>
    <submittedName>
        <fullName evidence="3">STE family protein kinase</fullName>
    </submittedName>
</protein>
<evidence type="ECO:0000313" key="3">
    <source>
        <dbReference type="EMBL" id="EAX90437.1"/>
    </source>
</evidence>
<keyword evidence="1" id="KW-0472">Membrane</keyword>
<reference evidence="3" key="1">
    <citation type="submission" date="2006-10" db="EMBL/GenBank/DDBJ databases">
        <authorList>
            <person name="Amadeo P."/>
            <person name="Zhao Q."/>
            <person name="Wortman J."/>
            <person name="Fraser-Liggett C."/>
            <person name="Carlton J."/>
        </authorList>
    </citation>
    <scope>NUCLEOTIDE SEQUENCE</scope>
    <source>
        <strain evidence="3">G3</strain>
    </source>
</reference>
<dbReference type="PROSITE" id="PS50011">
    <property type="entry name" value="PROTEIN_KINASE_DOM"/>
    <property type="match status" value="1"/>
</dbReference>
<dbReference type="eggNOG" id="KOG0583">
    <property type="taxonomic scope" value="Eukaryota"/>
</dbReference>
<proteinExistence type="predicted"/>
<dbReference type="SUPFAM" id="SSF56112">
    <property type="entry name" value="Protein kinase-like (PK-like)"/>
    <property type="match status" value="1"/>
</dbReference>
<reference evidence="3" key="2">
    <citation type="journal article" date="2007" name="Science">
        <title>Draft genome sequence of the sexually transmitted pathogen Trichomonas vaginalis.</title>
        <authorList>
            <person name="Carlton J.M."/>
            <person name="Hirt R.P."/>
            <person name="Silva J.C."/>
            <person name="Delcher A.L."/>
            <person name="Schatz M."/>
            <person name="Zhao Q."/>
            <person name="Wortman J.R."/>
            <person name="Bidwell S.L."/>
            <person name="Alsmark U.C.M."/>
            <person name="Besteiro S."/>
            <person name="Sicheritz-Ponten T."/>
            <person name="Noel C.J."/>
            <person name="Dacks J.B."/>
            <person name="Foster P.G."/>
            <person name="Simillion C."/>
            <person name="Van de Peer Y."/>
            <person name="Miranda-Saavedra D."/>
            <person name="Barton G.J."/>
            <person name="Westrop G.D."/>
            <person name="Mueller S."/>
            <person name="Dessi D."/>
            <person name="Fiori P.L."/>
            <person name="Ren Q."/>
            <person name="Paulsen I."/>
            <person name="Zhang H."/>
            <person name="Bastida-Corcuera F.D."/>
            <person name="Simoes-Barbosa A."/>
            <person name="Brown M.T."/>
            <person name="Hayes R.D."/>
            <person name="Mukherjee M."/>
            <person name="Okumura C.Y."/>
            <person name="Schneider R."/>
            <person name="Smith A.J."/>
            <person name="Vanacova S."/>
            <person name="Villalvazo M."/>
            <person name="Haas B.J."/>
            <person name="Pertea M."/>
            <person name="Feldblyum T.V."/>
            <person name="Utterback T.R."/>
            <person name="Shu C.L."/>
            <person name="Osoegawa K."/>
            <person name="de Jong P.J."/>
            <person name="Hrdy I."/>
            <person name="Horvathova L."/>
            <person name="Zubacova Z."/>
            <person name="Dolezal P."/>
            <person name="Malik S.B."/>
            <person name="Logsdon J.M. Jr."/>
            <person name="Henze K."/>
            <person name="Gupta A."/>
            <person name="Wang C.C."/>
            <person name="Dunne R.L."/>
            <person name="Upcroft J.A."/>
            <person name="Upcroft P."/>
            <person name="White O."/>
            <person name="Salzberg S.L."/>
            <person name="Tang P."/>
            <person name="Chiu C.-H."/>
            <person name="Lee Y.-S."/>
            <person name="Embley T.M."/>
            <person name="Coombs G.H."/>
            <person name="Mottram J.C."/>
            <person name="Tachezy J."/>
            <person name="Fraser-Liggett C.M."/>
            <person name="Johnson P.J."/>
        </authorList>
    </citation>
    <scope>NUCLEOTIDE SEQUENCE [LARGE SCALE GENOMIC DNA]</scope>
    <source>
        <strain evidence="3">G3</strain>
    </source>
</reference>
<dbReference type="PROSITE" id="PS00108">
    <property type="entry name" value="PROTEIN_KINASE_ST"/>
    <property type="match status" value="1"/>
</dbReference>
<dbReference type="EMBL" id="DS114108">
    <property type="protein sequence ID" value="EAX90437.1"/>
    <property type="molecule type" value="Genomic_DNA"/>
</dbReference>
<evidence type="ECO:0000256" key="1">
    <source>
        <dbReference type="SAM" id="Phobius"/>
    </source>
</evidence>
<dbReference type="AlphaFoldDB" id="A2FXD2"/>
<keyword evidence="1" id="KW-0812">Transmembrane</keyword>
<dbReference type="OrthoDB" id="312177at2759"/>
<accession>A2FXD2</accession>
<dbReference type="InParanoid" id="A2FXD2"/>
<dbReference type="InterPro" id="IPR000719">
    <property type="entry name" value="Prot_kinase_dom"/>
</dbReference>
<name>A2FXD2_TRIV3</name>
<dbReference type="InterPro" id="IPR011009">
    <property type="entry name" value="Kinase-like_dom_sf"/>
</dbReference>
<keyword evidence="4" id="KW-1185">Reference proteome</keyword>
<evidence type="ECO:0000313" key="4">
    <source>
        <dbReference type="Proteomes" id="UP000001542"/>
    </source>
</evidence>
<organism evidence="3 4">
    <name type="scientific">Trichomonas vaginalis (strain ATCC PRA-98 / G3)</name>
    <dbReference type="NCBI Taxonomy" id="412133"/>
    <lineage>
        <taxon>Eukaryota</taxon>
        <taxon>Metamonada</taxon>
        <taxon>Parabasalia</taxon>
        <taxon>Trichomonadida</taxon>
        <taxon>Trichomonadidae</taxon>
        <taxon>Trichomonas</taxon>
    </lineage>
</organism>
<dbReference type="STRING" id="5722.A2FXD2"/>
<dbReference type="GO" id="GO:0004672">
    <property type="term" value="F:protein kinase activity"/>
    <property type="evidence" value="ECO:0007669"/>
    <property type="project" value="InterPro"/>
</dbReference>
<dbReference type="Gene3D" id="1.10.510.10">
    <property type="entry name" value="Transferase(Phosphotransferase) domain 1"/>
    <property type="match status" value="1"/>
</dbReference>
<keyword evidence="3" id="KW-0418">Kinase</keyword>
<feature type="transmembrane region" description="Helical" evidence="1">
    <location>
        <begin position="118"/>
        <end position="138"/>
    </location>
</feature>
<gene>
    <name evidence="3" type="ORF">TVAG_305000</name>
</gene>
<feature type="domain" description="Protein kinase" evidence="2">
    <location>
        <begin position="1"/>
        <end position="191"/>
    </location>
</feature>
<dbReference type="PANTHER" id="PTHR24362">
    <property type="entry name" value="SERINE/THREONINE-PROTEIN KINASE NEK"/>
    <property type="match status" value="1"/>
</dbReference>